<dbReference type="GO" id="GO:0047355">
    <property type="term" value="F:CDP-glycerol glycerophosphotransferase activity"/>
    <property type="evidence" value="ECO:0007669"/>
    <property type="project" value="InterPro"/>
</dbReference>
<dbReference type="GO" id="GO:0016020">
    <property type="term" value="C:membrane"/>
    <property type="evidence" value="ECO:0007669"/>
    <property type="project" value="InterPro"/>
</dbReference>
<reference evidence="1 2" key="1">
    <citation type="submission" date="2016-11" db="EMBL/GenBank/DDBJ databases">
        <authorList>
            <person name="Jaros S."/>
            <person name="Januszkiewicz K."/>
            <person name="Wedrychowicz H."/>
        </authorList>
    </citation>
    <scope>NUCLEOTIDE SEQUENCE [LARGE SCALE GENOMIC DNA]</scope>
    <source>
        <strain evidence="1 2">DSM 26991</strain>
    </source>
</reference>
<dbReference type="EMBL" id="FQTV01000006">
    <property type="protein sequence ID" value="SHF21992.1"/>
    <property type="molecule type" value="Genomic_DNA"/>
</dbReference>
<accession>A0A1M4ZW74</accession>
<dbReference type="AlphaFoldDB" id="A0A1M4ZW74"/>
<protein>
    <submittedName>
        <fullName evidence="1">CDP-glycerol glycerophosphotransferase, TagB/SpsB family</fullName>
    </submittedName>
</protein>
<dbReference type="PIRSF" id="PIRSF028458">
    <property type="entry name" value="UCP028458_glyceroPtfrase"/>
    <property type="match status" value="1"/>
</dbReference>
<dbReference type="InterPro" id="IPR043148">
    <property type="entry name" value="TagF_C"/>
</dbReference>
<sequence length="348" mass="41208">MGKHYLFFVSLTYSFSILRPLQDEIWRRGDDVAWFIEDSCESWLTENEKQLKTIQEVLDYNPIAVFAPGNFVYDFFPGVKVAVFHGYAMKKRVEKIDDHFTIRGWYDIYCTQGESTTPYFKELEKKNGFFKVYETGWCKVDPFFDKTESHTDQRDNPTILYSPTFTKGISSAPFLWETIKQLVETKPWNWIITFHPKLDDPELIQKYKDLADKYDNVVFYRSNDGLNTFRKTDVMLCDSSSIIVEYMFLNKPVVTFRNTHPGNHLLDVMNENEIGDAIEKALLRPKELMDNIYTYTMHHEPHRDGKNSARVLDAVDDFIENYKGKIKSKPLNLIRKIKLRLKIKYYHW</sequence>
<dbReference type="InterPro" id="IPR016886">
    <property type="entry name" value="UCP028458_glyceroPtfrase"/>
</dbReference>
<dbReference type="Gene3D" id="3.40.50.12580">
    <property type="match status" value="1"/>
</dbReference>
<dbReference type="OrthoDB" id="1522454at2"/>
<keyword evidence="1" id="KW-0808">Transferase</keyword>
<name>A0A1M4ZW74_9BACE</name>
<dbReference type="Pfam" id="PF04464">
    <property type="entry name" value="Glyphos_transf"/>
    <property type="match status" value="1"/>
</dbReference>
<evidence type="ECO:0000313" key="2">
    <source>
        <dbReference type="Proteomes" id="UP000184509"/>
    </source>
</evidence>
<dbReference type="Proteomes" id="UP000184509">
    <property type="component" value="Unassembled WGS sequence"/>
</dbReference>
<organism evidence="1 2">
    <name type="scientific">Bacteroides luti</name>
    <dbReference type="NCBI Taxonomy" id="1297750"/>
    <lineage>
        <taxon>Bacteria</taxon>
        <taxon>Pseudomonadati</taxon>
        <taxon>Bacteroidota</taxon>
        <taxon>Bacteroidia</taxon>
        <taxon>Bacteroidales</taxon>
        <taxon>Bacteroidaceae</taxon>
        <taxon>Bacteroides</taxon>
    </lineage>
</organism>
<dbReference type="RefSeq" id="WP_073400658.1">
    <property type="nucleotide sequence ID" value="NZ_FQTV01000006.1"/>
</dbReference>
<evidence type="ECO:0000313" key="1">
    <source>
        <dbReference type="EMBL" id="SHF21992.1"/>
    </source>
</evidence>
<proteinExistence type="predicted"/>
<gene>
    <name evidence="1" type="ORF">SAMN05444405_10667</name>
</gene>
<dbReference type="SUPFAM" id="SSF53756">
    <property type="entry name" value="UDP-Glycosyltransferase/glycogen phosphorylase"/>
    <property type="match status" value="1"/>
</dbReference>
<keyword evidence="2" id="KW-1185">Reference proteome</keyword>
<dbReference type="STRING" id="1297750.SAMN05444405_10667"/>
<dbReference type="InterPro" id="IPR007554">
    <property type="entry name" value="Glycerophosphate_synth"/>
</dbReference>